<dbReference type="AlphaFoldDB" id="A0A366HCW6"/>
<evidence type="ECO:0000313" key="1">
    <source>
        <dbReference type="EMBL" id="RBP40240.1"/>
    </source>
</evidence>
<protein>
    <submittedName>
        <fullName evidence="1">Uncharacterized protein</fullName>
    </submittedName>
</protein>
<keyword evidence="2" id="KW-1185">Reference proteome</keyword>
<sequence length="81" mass="8822">MATFTTYYRATSPKENIREVAQKLNSSVGDVLKDGYSVLSITPHVGIVDGVSCTIGYTIFVTKKTPEKNTRSDPLPMVIAV</sequence>
<name>A0A366HCW6_9BURK</name>
<dbReference type="EMBL" id="QNRQ01000004">
    <property type="protein sequence ID" value="RBP40240.1"/>
    <property type="molecule type" value="Genomic_DNA"/>
</dbReference>
<comment type="caution">
    <text evidence="1">The sequence shown here is derived from an EMBL/GenBank/DDBJ whole genome shotgun (WGS) entry which is preliminary data.</text>
</comment>
<proteinExistence type="predicted"/>
<organism evidence="1 2">
    <name type="scientific">Eoetvoesiella caeni</name>
    <dbReference type="NCBI Taxonomy" id="645616"/>
    <lineage>
        <taxon>Bacteria</taxon>
        <taxon>Pseudomonadati</taxon>
        <taxon>Pseudomonadota</taxon>
        <taxon>Betaproteobacteria</taxon>
        <taxon>Burkholderiales</taxon>
        <taxon>Alcaligenaceae</taxon>
        <taxon>Eoetvoesiella</taxon>
    </lineage>
</organism>
<accession>A0A366HCW6</accession>
<evidence type="ECO:0000313" key="2">
    <source>
        <dbReference type="Proteomes" id="UP000253628"/>
    </source>
</evidence>
<dbReference type="RefSeq" id="WP_147251610.1">
    <property type="nucleotide sequence ID" value="NZ_JACCEU010000005.1"/>
</dbReference>
<dbReference type="Proteomes" id="UP000253628">
    <property type="component" value="Unassembled WGS sequence"/>
</dbReference>
<reference evidence="1 2" key="1">
    <citation type="submission" date="2018-06" db="EMBL/GenBank/DDBJ databases">
        <title>Genomic Encyclopedia of Type Strains, Phase IV (KMG-IV): sequencing the most valuable type-strain genomes for metagenomic binning, comparative biology and taxonomic classification.</title>
        <authorList>
            <person name="Goeker M."/>
        </authorList>
    </citation>
    <scope>NUCLEOTIDE SEQUENCE [LARGE SCALE GENOMIC DNA]</scope>
    <source>
        <strain evidence="1 2">DSM 25520</strain>
    </source>
</reference>
<gene>
    <name evidence="1" type="ORF">DFR37_104339</name>
</gene>